<gene>
    <name evidence="1" type="ORF">GCM10007877_09790</name>
</gene>
<proteinExistence type="predicted"/>
<dbReference type="AlphaFoldDB" id="A0AA37WLP8"/>
<comment type="caution">
    <text evidence="1">The sequence shown here is derived from an EMBL/GenBank/DDBJ whole genome shotgun (WGS) entry which is preliminary data.</text>
</comment>
<keyword evidence="2" id="KW-1185">Reference proteome</keyword>
<name>A0AA37WLP8_9GAMM</name>
<dbReference type="EMBL" id="BSPD01000027">
    <property type="protein sequence ID" value="GLS25265.1"/>
    <property type="molecule type" value="Genomic_DNA"/>
</dbReference>
<organism evidence="1 2">
    <name type="scientific">Marinibactrum halimedae</name>
    <dbReference type="NCBI Taxonomy" id="1444977"/>
    <lineage>
        <taxon>Bacteria</taxon>
        <taxon>Pseudomonadati</taxon>
        <taxon>Pseudomonadota</taxon>
        <taxon>Gammaproteobacteria</taxon>
        <taxon>Cellvibrionales</taxon>
        <taxon>Cellvibrionaceae</taxon>
        <taxon>Marinibactrum</taxon>
    </lineage>
</organism>
<evidence type="ECO:0000313" key="2">
    <source>
        <dbReference type="Proteomes" id="UP001156870"/>
    </source>
</evidence>
<dbReference type="Proteomes" id="UP001156870">
    <property type="component" value="Unassembled WGS sequence"/>
</dbReference>
<sequence length="68" mass="7690">MKNAVGEKSDEQVIEYVHASQNRMGQNHMAQDHMAQDNMVSAKHPSHTIPTVCGVWKKRNLFGSFKAH</sequence>
<evidence type="ECO:0000313" key="1">
    <source>
        <dbReference type="EMBL" id="GLS25265.1"/>
    </source>
</evidence>
<accession>A0AA37WLP8</accession>
<reference evidence="1 2" key="1">
    <citation type="journal article" date="2014" name="Int. J. Syst. Evol. Microbiol.">
        <title>Complete genome sequence of Corynebacterium casei LMG S-19264T (=DSM 44701T), isolated from a smear-ripened cheese.</title>
        <authorList>
            <consortium name="US DOE Joint Genome Institute (JGI-PGF)"/>
            <person name="Walter F."/>
            <person name="Albersmeier A."/>
            <person name="Kalinowski J."/>
            <person name="Ruckert C."/>
        </authorList>
    </citation>
    <scope>NUCLEOTIDE SEQUENCE [LARGE SCALE GENOMIC DNA]</scope>
    <source>
        <strain evidence="1 2">NBRC 110095</strain>
    </source>
</reference>
<protein>
    <submittedName>
        <fullName evidence="1">Uncharacterized protein</fullName>
    </submittedName>
</protein>